<keyword evidence="7" id="KW-0963">Cytoplasm</keyword>
<dbReference type="GO" id="GO:0005758">
    <property type="term" value="C:mitochondrial intermembrane space"/>
    <property type="evidence" value="ECO:0007669"/>
    <property type="project" value="UniProtKB-SubCell"/>
</dbReference>
<evidence type="ECO:0000256" key="5">
    <source>
        <dbReference type="ARBA" id="ARBA00004569"/>
    </source>
</evidence>
<reference evidence="31" key="1">
    <citation type="submission" date="2023-04" db="EMBL/GenBank/DDBJ databases">
        <title>Chromosome-level genome of Chaenocephalus aceratus.</title>
        <authorList>
            <person name="Park H."/>
        </authorList>
    </citation>
    <scope>NUCLEOTIDE SEQUENCE</scope>
    <source>
        <strain evidence="31">DE</strain>
        <tissue evidence="31">Muscle</tissue>
    </source>
</reference>
<dbReference type="InterPro" id="IPR036188">
    <property type="entry name" value="FAD/NAD-bd_sf"/>
</dbReference>
<dbReference type="GO" id="GO:0003677">
    <property type="term" value="F:DNA binding"/>
    <property type="evidence" value="ECO:0007669"/>
    <property type="project" value="UniProtKB-KW"/>
</dbReference>
<dbReference type="InterPro" id="IPR029324">
    <property type="entry name" value="AIF_C"/>
</dbReference>
<dbReference type="GO" id="GO:0016174">
    <property type="term" value="F:NAD(P)H oxidase H2O2-forming activity"/>
    <property type="evidence" value="ECO:0007669"/>
    <property type="project" value="TreeGrafter"/>
</dbReference>
<evidence type="ECO:0000256" key="22">
    <source>
        <dbReference type="ARBA" id="ARBA00023242"/>
    </source>
</evidence>
<evidence type="ECO:0000256" key="8">
    <source>
        <dbReference type="ARBA" id="ARBA00022499"/>
    </source>
</evidence>
<comment type="subcellular location">
    <subcellularLocation>
        <location evidence="4">Cytoplasm</location>
        <location evidence="4">Perinuclear region</location>
    </subcellularLocation>
    <subcellularLocation>
        <location evidence="3">Mitochondrion inner membrane</location>
    </subcellularLocation>
    <subcellularLocation>
        <location evidence="5">Mitochondrion intermembrane space</location>
    </subcellularLocation>
    <subcellularLocation>
        <location evidence="2">Nucleus</location>
    </subcellularLocation>
</comment>
<dbReference type="InterPro" id="IPR050446">
    <property type="entry name" value="FAD-oxidoreductase/Apoptosis"/>
</dbReference>
<name>A0AAD9EZ30_DISEL</name>
<protein>
    <recommendedName>
        <fullName evidence="26">Apoptosis-inducing factor 1, mitochondrial</fullName>
    </recommendedName>
    <alternativeName>
        <fullName evidence="27">Programmed cell death protein 8</fullName>
    </alternativeName>
</protein>
<evidence type="ECO:0000313" key="31">
    <source>
        <dbReference type="EMBL" id="KAK1883369.1"/>
    </source>
</evidence>
<evidence type="ECO:0000256" key="15">
    <source>
        <dbReference type="ARBA" id="ARBA00022946"/>
    </source>
</evidence>
<keyword evidence="19" id="KW-0238">DNA-binding</keyword>
<keyword evidence="20" id="KW-0496">Mitochondrion</keyword>
<evidence type="ECO:0000256" key="23">
    <source>
        <dbReference type="ARBA" id="ARBA00047786"/>
    </source>
</evidence>
<evidence type="ECO:0000256" key="17">
    <source>
        <dbReference type="ARBA" id="ARBA00023002"/>
    </source>
</evidence>
<evidence type="ECO:0000256" key="10">
    <source>
        <dbReference type="ARBA" id="ARBA00022630"/>
    </source>
</evidence>
<evidence type="ECO:0000256" key="20">
    <source>
        <dbReference type="ARBA" id="ARBA00023128"/>
    </source>
</evidence>
<dbReference type="Pfam" id="PF14721">
    <property type="entry name" value="AIF_C"/>
    <property type="match status" value="1"/>
</dbReference>
<evidence type="ECO:0000256" key="18">
    <source>
        <dbReference type="ARBA" id="ARBA00023027"/>
    </source>
</evidence>
<feature type="compositionally biased region" description="Low complexity" evidence="28">
    <location>
        <begin position="125"/>
        <end position="173"/>
    </location>
</feature>
<keyword evidence="21" id="KW-0472">Membrane</keyword>
<evidence type="ECO:0000256" key="27">
    <source>
        <dbReference type="ARBA" id="ARBA00078456"/>
    </source>
</evidence>
<dbReference type="GO" id="GO:0043068">
    <property type="term" value="P:positive regulation of programmed cell death"/>
    <property type="evidence" value="ECO:0007669"/>
    <property type="project" value="UniProtKB-ARBA"/>
</dbReference>
<evidence type="ECO:0000256" key="11">
    <source>
        <dbReference type="ARBA" id="ARBA00022703"/>
    </source>
</evidence>
<dbReference type="GO" id="GO:0048471">
    <property type="term" value="C:perinuclear region of cytoplasm"/>
    <property type="evidence" value="ECO:0007669"/>
    <property type="project" value="UniProtKB-SubCell"/>
</dbReference>
<comment type="cofactor">
    <cofactor evidence="1">
        <name>FAD</name>
        <dbReference type="ChEBI" id="CHEBI:57692"/>
    </cofactor>
</comment>
<feature type="compositionally biased region" description="Low complexity" evidence="28">
    <location>
        <begin position="266"/>
        <end position="275"/>
    </location>
</feature>
<evidence type="ECO:0000256" key="7">
    <source>
        <dbReference type="ARBA" id="ARBA00022490"/>
    </source>
</evidence>
<evidence type="ECO:0000259" key="30">
    <source>
        <dbReference type="Pfam" id="PF14721"/>
    </source>
</evidence>
<sequence length="828" mass="88766">MLKCRTVWKKLAPLARASSTLCRQNVRRTALNNGRTPAYVPAAHMSSGPAGGGRANQIYVLLVGAACVGGGVYTYRTVKGDGQRYQERIEEISSRPNKTQASYIQTEPPAVEATETEAVPEPESEAAPSSEEPSPPAADVEAVIPTETTEAPPETSEAPPETSEAPPETTEAPPAEEPVVEAPPEEAAEPPAAPVVKEEPPPAAEPVVEAPPEEAAEPPAAPVVEEEPSAAEPVVEAPPEEAAEPPAAPVVEEAEPFAPCEPPPAELTEPPAAVEESGKQPQSDLCMEPWRRQNPPPPVSPPPAELTEPPAAVEESAEPAAAAEPAEPQPEAVAESGDSAAASLKVPSHAPYLLIGGGTASFAAARSIRARDPGAKVLIVTEEPDAPYMRPPLSKELWFSDDPSVTETLRFKQWNGKERSIFFQPPSFYITAEELSSAENGGVAILTNRKVVHMDVRGNKIKLDDDTEISYDKCLIATGGVPRNLQVIERAGEEVMQKTTLFRKIEDFKELDKVSRNVKSITIIGGGFLGSELACALGRRSSEFDLEVIQMYPEKGNMGKVLPEYLSNWTTEKVKSEGVKIISEALVKSVVSKDDKLEIQLKDGQLVKTDHIVAAVGLEPNVDLAKSAGLEVDSDFGGFRVNAELQARSNIWVAGDAACFYDIRLGRRRVEHHDHAVVSGRLAGENMTGANKPYWHQSMFWSDLGPDVGYEAIGIVDSSLPTVGVFAKATAKDTPRAATELSGTGIRSESETEDTATSPVASSTPAPSGSHKDEYGKGVIFYLRDKVVVGIILWNVFNRMPIARKIIKDGEEHSDLNEVAKLFNIHDD</sequence>
<dbReference type="SUPFAM" id="SSF55424">
    <property type="entry name" value="FAD/NAD-linked reductases, dimerisation (C-terminal) domain"/>
    <property type="match status" value="1"/>
</dbReference>
<evidence type="ECO:0000256" key="9">
    <source>
        <dbReference type="ARBA" id="ARBA00022553"/>
    </source>
</evidence>
<comment type="subunit">
    <text evidence="25">Monomer (oxidized form). Homodimer (reduced form). Upon reduction with NADH, undergoes dimerization and forms tight, long-lived FADH2-NAD charge transfer complexes (CTC) resistant to oxidation. Also dimerizes with isoform 3 preventing its release from mitochondria. Interacts with XIAP/BIRC4. Interacts (via N-terminus) with EIF3G (via C-terminus). Interacts with PRELID1. Interacts with CHCHD4; the interaction increases in presence of NADH. Interacts with processed form of PARP1 (Poly [ADP-ribose] polymerase 1, processed C-terminus); interaction is mediated with poly-ADP-ribose chains attached to PARP1, promoting translocation into the nucleus.</text>
</comment>
<keyword evidence="32" id="KW-1185">Reference proteome</keyword>
<accession>A0AAD9EZ30</accession>
<evidence type="ECO:0000256" key="24">
    <source>
        <dbReference type="ARBA" id="ARBA00055744"/>
    </source>
</evidence>
<evidence type="ECO:0000256" key="14">
    <source>
        <dbReference type="ARBA" id="ARBA00022843"/>
    </source>
</evidence>
<gene>
    <name evidence="31" type="ORF">KUDE01_024143</name>
</gene>
<keyword evidence="8" id="KW-1017">Isopeptide bond</keyword>
<dbReference type="PANTHER" id="PTHR43557:SF4">
    <property type="entry name" value="APOPTOSIS-INDUCING FACTOR 1, MITOCHONDRIAL"/>
    <property type="match status" value="1"/>
</dbReference>
<keyword evidence="10" id="KW-0285">Flavoprotein</keyword>
<keyword evidence="18" id="KW-0520">NAD</keyword>
<evidence type="ECO:0000259" key="29">
    <source>
        <dbReference type="Pfam" id="PF07992"/>
    </source>
</evidence>
<keyword evidence="14" id="KW-0832">Ubl conjugation</keyword>
<feature type="compositionally biased region" description="Pro residues" evidence="28">
    <location>
        <begin position="294"/>
        <end position="304"/>
    </location>
</feature>
<dbReference type="FunFam" id="3.30.390.30:FF:000007">
    <property type="entry name" value="Putative apoptosis-inducing factor 1, mitochondrial"/>
    <property type="match status" value="1"/>
</dbReference>
<dbReference type="Gene3D" id="3.30.390.30">
    <property type="match status" value="1"/>
</dbReference>
<keyword evidence="12" id="KW-0999">Mitochondrion inner membrane</keyword>
<dbReference type="GO" id="GO:0071949">
    <property type="term" value="F:FAD binding"/>
    <property type="evidence" value="ECO:0007669"/>
    <property type="project" value="TreeGrafter"/>
</dbReference>
<dbReference type="GO" id="GO:0033108">
    <property type="term" value="P:mitochondrial respiratory chain complex assembly"/>
    <property type="evidence" value="ECO:0007669"/>
    <property type="project" value="TreeGrafter"/>
</dbReference>
<organism evidence="31 32">
    <name type="scientific">Dissostichus eleginoides</name>
    <name type="common">Patagonian toothfish</name>
    <name type="synonym">Dissostichus amissus</name>
    <dbReference type="NCBI Taxonomy" id="100907"/>
    <lineage>
        <taxon>Eukaryota</taxon>
        <taxon>Metazoa</taxon>
        <taxon>Chordata</taxon>
        <taxon>Craniata</taxon>
        <taxon>Vertebrata</taxon>
        <taxon>Euteleostomi</taxon>
        <taxon>Actinopterygii</taxon>
        <taxon>Neopterygii</taxon>
        <taxon>Teleostei</taxon>
        <taxon>Neoteleostei</taxon>
        <taxon>Acanthomorphata</taxon>
        <taxon>Eupercaria</taxon>
        <taxon>Perciformes</taxon>
        <taxon>Notothenioidei</taxon>
        <taxon>Nototheniidae</taxon>
        <taxon>Dissostichus</taxon>
    </lineage>
</organism>
<dbReference type="PRINTS" id="PR00411">
    <property type="entry name" value="PNDRDTASEI"/>
</dbReference>
<dbReference type="GO" id="GO:0046983">
    <property type="term" value="F:protein dimerization activity"/>
    <property type="evidence" value="ECO:0007669"/>
    <property type="project" value="InterPro"/>
</dbReference>
<evidence type="ECO:0000256" key="28">
    <source>
        <dbReference type="SAM" id="MobiDB-lite"/>
    </source>
</evidence>
<evidence type="ECO:0000256" key="19">
    <source>
        <dbReference type="ARBA" id="ARBA00023125"/>
    </source>
</evidence>
<comment type="caution">
    <text evidence="31">The sequence shown here is derived from an EMBL/GenBank/DDBJ whole genome shotgun (WGS) entry which is preliminary data.</text>
</comment>
<evidence type="ECO:0000256" key="6">
    <source>
        <dbReference type="ARBA" id="ARBA00006442"/>
    </source>
</evidence>
<comment type="similarity">
    <text evidence="6">Belongs to the FAD-dependent oxidoreductase family.</text>
</comment>
<evidence type="ECO:0000256" key="26">
    <source>
        <dbReference type="ARBA" id="ARBA00067295"/>
    </source>
</evidence>
<evidence type="ECO:0000313" key="32">
    <source>
        <dbReference type="Proteomes" id="UP001228049"/>
    </source>
</evidence>
<comment type="catalytic activity">
    <reaction evidence="23">
        <text>A + NADH + H(+) = AH2 + NAD(+)</text>
        <dbReference type="Rhea" id="RHEA:11356"/>
        <dbReference type="ChEBI" id="CHEBI:13193"/>
        <dbReference type="ChEBI" id="CHEBI:15378"/>
        <dbReference type="ChEBI" id="CHEBI:17499"/>
        <dbReference type="ChEBI" id="CHEBI:57540"/>
        <dbReference type="ChEBI" id="CHEBI:57945"/>
    </reaction>
</comment>
<evidence type="ECO:0000256" key="16">
    <source>
        <dbReference type="ARBA" id="ARBA00022990"/>
    </source>
</evidence>
<proteinExistence type="inferred from homology"/>
<evidence type="ECO:0000256" key="2">
    <source>
        <dbReference type="ARBA" id="ARBA00004123"/>
    </source>
</evidence>
<dbReference type="SMART" id="SM01353">
    <property type="entry name" value="AIF_C"/>
    <property type="match status" value="1"/>
</dbReference>
<dbReference type="GO" id="GO:0006915">
    <property type="term" value="P:apoptotic process"/>
    <property type="evidence" value="ECO:0007669"/>
    <property type="project" value="UniProtKB-KW"/>
</dbReference>
<comment type="function">
    <text evidence="24">Functions both as NADH oxidoreductase and as regulator of apoptosis. In response to apoptotic stimuli, it is released from the mitochondrion intermembrane space into the cytosol and to the nucleus, where it functions as a proapoptotic factor in a caspase-independent pathway. Release into the cytoplasm is mediated upon binding to poly-ADP-ribose chains. The soluble form (AIFsol) found in the nucleus induces 'parthanatos' i.e. caspase-independent fragmentation of chromosomal DNA. Binds to DNA in a sequence-independent manner. Interacts with EIF3G, and thereby inhibits the EIF3 machinery and protein synthesis, and activates caspase-7 to amplify apoptosis. Plays a critical role in caspase-independent, pyknotic cell death in hydrogen peroxide-exposed cells. In contrast, participates in normal mitochondrial metabolism. Plays an important role in the regulation of respiratory chain biogenesis by interacting with CHCHD4 and controlling CHCHD4 mitochondrial import.</text>
</comment>
<keyword evidence="9" id="KW-0597">Phosphoprotein</keyword>
<evidence type="ECO:0000256" key="12">
    <source>
        <dbReference type="ARBA" id="ARBA00022792"/>
    </source>
</evidence>
<feature type="region of interest" description="Disordered" evidence="28">
    <location>
        <begin position="737"/>
        <end position="771"/>
    </location>
</feature>
<dbReference type="Gene3D" id="3.50.50.60">
    <property type="entry name" value="FAD/NAD(P)-binding domain"/>
    <property type="match status" value="2"/>
</dbReference>
<dbReference type="Proteomes" id="UP001228049">
    <property type="component" value="Unassembled WGS sequence"/>
</dbReference>
<dbReference type="InterPro" id="IPR023753">
    <property type="entry name" value="FAD/NAD-binding_dom"/>
</dbReference>
<dbReference type="AlphaFoldDB" id="A0AAD9EZ30"/>
<evidence type="ECO:0000256" key="13">
    <source>
        <dbReference type="ARBA" id="ARBA00022827"/>
    </source>
</evidence>
<evidence type="ECO:0000256" key="1">
    <source>
        <dbReference type="ARBA" id="ARBA00001974"/>
    </source>
</evidence>
<feature type="compositionally biased region" description="Low complexity" evidence="28">
    <location>
        <begin position="305"/>
        <end position="336"/>
    </location>
</feature>
<feature type="domain" description="FAD/NAD(P)-binding" evidence="29">
    <location>
        <begin position="353"/>
        <end position="679"/>
    </location>
</feature>
<keyword evidence="22" id="KW-0539">Nucleus</keyword>
<evidence type="ECO:0000256" key="4">
    <source>
        <dbReference type="ARBA" id="ARBA00004556"/>
    </source>
</evidence>
<feature type="region of interest" description="Disordered" evidence="28">
    <location>
        <begin position="91"/>
        <end position="340"/>
    </location>
</feature>
<keyword evidence="11" id="KW-0053">Apoptosis</keyword>
<dbReference type="PANTHER" id="PTHR43557">
    <property type="entry name" value="APOPTOSIS-INDUCING FACTOR 1"/>
    <property type="match status" value="1"/>
</dbReference>
<feature type="compositionally biased region" description="Low complexity" evidence="28">
    <location>
        <begin position="755"/>
        <end position="769"/>
    </location>
</feature>
<feature type="compositionally biased region" description="Polar residues" evidence="28">
    <location>
        <begin position="94"/>
        <end position="105"/>
    </location>
</feature>
<dbReference type="GO" id="GO:0005743">
    <property type="term" value="C:mitochondrial inner membrane"/>
    <property type="evidence" value="ECO:0007669"/>
    <property type="project" value="UniProtKB-SubCell"/>
</dbReference>
<dbReference type="SUPFAM" id="SSF51905">
    <property type="entry name" value="FAD/NAD(P)-binding domain"/>
    <property type="match status" value="2"/>
</dbReference>
<dbReference type="Pfam" id="PF07992">
    <property type="entry name" value="Pyr_redox_2"/>
    <property type="match status" value="1"/>
</dbReference>
<dbReference type="GO" id="GO:0005634">
    <property type="term" value="C:nucleus"/>
    <property type="evidence" value="ECO:0007669"/>
    <property type="project" value="UniProtKB-SubCell"/>
</dbReference>
<keyword evidence="16" id="KW-0007">Acetylation</keyword>
<keyword evidence="13" id="KW-0274">FAD</keyword>
<feature type="domain" description="Mitochondrial apoptosis-inducing factor C-terminal" evidence="30">
    <location>
        <begin position="683"/>
        <end position="809"/>
    </location>
</feature>
<keyword evidence="17" id="KW-0560">Oxidoreductase</keyword>
<dbReference type="InterPro" id="IPR016156">
    <property type="entry name" value="FAD/NAD-linked_Rdtase_dimer_sf"/>
</dbReference>
<feature type="compositionally biased region" description="Acidic residues" evidence="28">
    <location>
        <begin position="114"/>
        <end position="124"/>
    </location>
</feature>
<evidence type="ECO:0000256" key="21">
    <source>
        <dbReference type="ARBA" id="ARBA00023136"/>
    </source>
</evidence>
<evidence type="ECO:0000256" key="3">
    <source>
        <dbReference type="ARBA" id="ARBA00004273"/>
    </source>
</evidence>
<evidence type="ECO:0000256" key="25">
    <source>
        <dbReference type="ARBA" id="ARBA00062987"/>
    </source>
</evidence>
<keyword evidence="15" id="KW-0809">Transit peptide</keyword>
<dbReference type="EMBL" id="JASDAP010000023">
    <property type="protein sequence ID" value="KAK1883369.1"/>
    <property type="molecule type" value="Genomic_DNA"/>
</dbReference>
<dbReference type="PRINTS" id="PR00368">
    <property type="entry name" value="FADPNR"/>
</dbReference>